<sequence>MVFGFARWQKAEPAAAAVPRGVRVYAVGDVHGRLDLLDQLLDRIEADARTAGDRARYLVFLGDYVDRGPQSRGVIERLIAGPPPGFGAIHLKGNHEASFLGFLEDVRVGPGWFRYGGLATLASYGVTPPPEDAPVERLLQVQGDLREAVPPHHQRFLERLKPSVTIGDYVFVHAGVRPGVPLPRQKETDLLWIREEFLKSNVDHGKVVVHGHTISIEPELRGNRIGIDTGAYATHRLTCVVLEDTDRRFLTTA</sequence>
<evidence type="ECO:0000259" key="1">
    <source>
        <dbReference type="Pfam" id="PF00149"/>
    </source>
</evidence>
<proteinExistence type="predicted"/>
<dbReference type="PANTHER" id="PTHR42850:SF4">
    <property type="entry name" value="ZINC-DEPENDENT ENDOPOLYPHOSPHATASE"/>
    <property type="match status" value="1"/>
</dbReference>
<dbReference type="CDD" id="cd00144">
    <property type="entry name" value="MPP_PPP_family"/>
    <property type="match status" value="1"/>
</dbReference>
<feature type="domain" description="Calcineurin-like phosphoesterase" evidence="1">
    <location>
        <begin position="23"/>
        <end position="213"/>
    </location>
</feature>
<reference evidence="2 3" key="1">
    <citation type="submission" date="2020-05" db="EMBL/GenBank/DDBJ databases">
        <title>Azospirillum oleiclasticum sp. nov, a nitrogen-fixing and heavy crude oil-emulsifying bacterium isolated from the crude oil of Yumen Oilfield.</title>
        <authorList>
            <person name="Wu D."/>
            <person name="Cai M."/>
            <person name="Zhang X."/>
        </authorList>
    </citation>
    <scope>NUCLEOTIDE SEQUENCE [LARGE SCALE GENOMIC DNA]</scope>
    <source>
        <strain evidence="2 3">ROY-1-1-2</strain>
    </source>
</reference>
<gene>
    <name evidence="2" type="ORF">HND93_24595</name>
</gene>
<dbReference type="Proteomes" id="UP000584642">
    <property type="component" value="Unassembled WGS sequence"/>
</dbReference>
<name>A0ABX2TI94_9PROT</name>
<protein>
    <submittedName>
        <fullName evidence="2">Serine/threonine protein phosphatase</fullName>
    </submittedName>
</protein>
<dbReference type="PANTHER" id="PTHR42850">
    <property type="entry name" value="METALLOPHOSPHOESTERASE"/>
    <property type="match status" value="1"/>
</dbReference>
<dbReference type="InterPro" id="IPR050126">
    <property type="entry name" value="Ap4A_hydrolase"/>
</dbReference>
<keyword evidence="3" id="KW-1185">Reference proteome</keyword>
<comment type="caution">
    <text evidence="2">The sequence shown here is derived from an EMBL/GenBank/DDBJ whole genome shotgun (WGS) entry which is preliminary data.</text>
</comment>
<dbReference type="InterPro" id="IPR029052">
    <property type="entry name" value="Metallo-depent_PP-like"/>
</dbReference>
<evidence type="ECO:0000313" key="2">
    <source>
        <dbReference type="EMBL" id="NYZ22898.1"/>
    </source>
</evidence>
<organism evidence="2 3">
    <name type="scientific">Azospirillum oleiclasticum</name>
    <dbReference type="NCBI Taxonomy" id="2735135"/>
    <lineage>
        <taxon>Bacteria</taxon>
        <taxon>Pseudomonadati</taxon>
        <taxon>Pseudomonadota</taxon>
        <taxon>Alphaproteobacteria</taxon>
        <taxon>Rhodospirillales</taxon>
        <taxon>Azospirillaceae</taxon>
        <taxon>Azospirillum</taxon>
    </lineage>
</organism>
<dbReference type="Gene3D" id="3.60.21.10">
    <property type="match status" value="1"/>
</dbReference>
<dbReference type="InterPro" id="IPR004843">
    <property type="entry name" value="Calcineurin-like_PHP"/>
</dbReference>
<dbReference type="RefSeq" id="WP_180284676.1">
    <property type="nucleotide sequence ID" value="NZ_JABFDB010000022.1"/>
</dbReference>
<dbReference type="Pfam" id="PF00149">
    <property type="entry name" value="Metallophos"/>
    <property type="match status" value="1"/>
</dbReference>
<dbReference type="EMBL" id="JABFDB010000022">
    <property type="protein sequence ID" value="NYZ22898.1"/>
    <property type="molecule type" value="Genomic_DNA"/>
</dbReference>
<evidence type="ECO:0000313" key="3">
    <source>
        <dbReference type="Proteomes" id="UP000584642"/>
    </source>
</evidence>
<accession>A0ABX2TI94</accession>
<dbReference type="SUPFAM" id="SSF56300">
    <property type="entry name" value="Metallo-dependent phosphatases"/>
    <property type="match status" value="1"/>
</dbReference>